<dbReference type="Gene3D" id="2.50.20.10">
    <property type="entry name" value="Lipoprotein localisation LolA/LolB/LppX"/>
    <property type="match status" value="1"/>
</dbReference>
<evidence type="ECO:0000313" key="3">
    <source>
        <dbReference type="Proteomes" id="UP001560296"/>
    </source>
</evidence>
<comment type="caution">
    <text evidence="2">The sequence shown here is derived from an EMBL/GenBank/DDBJ whole genome shotgun (WGS) entry which is preliminary data.</text>
</comment>
<dbReference type="Pfam" id="PF07044">
    <property type="entry name" value="DUF1329"/>
    <property type="match status" value="1"/>
</dbReference>
<sequence length="452" mass="51136">MKQMIQTTALGLTLMASSALAAVPAERAAQLGHSLTPLGAEQAGNADGSIPAWSGGLAKTSGERNADGFLDDPYADEQPLFTIDAQNVAQYREKLSAGQLAMLQRYPKTYRLPIYPSHRSVALPESVYRAAQQNALNTQLIGNGNGLSHFETAYPFPIAQNGQEVIWNHITRYRGGSMRRTSVQATPQHDGTFTPIYFHQQFSYRDQLSDFDPAKPDNILFYFKERVSSPARLAGNVVLVHETLNQVEEPRKAWLYNAGQRRVRRAPQVAYDGPYPGSEGLRVADNFDMFNGALDRYDWQLIGKRELFIPYNSFKLDSPKLNYRDIVQAGHLNPDFTRYELHRVWVVEAKLKPGERHVYAKRTFYLDEDSWQIVLAEHYDSRGILWRAAEGHLQPYYDVQVPWLAVETTHDLINGRYIVSGMKNEEKRPVEFGIRSLAADYTPTALRNAGVR</sequence>
<evidence type="ECO:0000313" key="2">
    <source>
        <dbReference type="EMBL" id="MEX6502561.1"/>
    </source>
</evidence>
<dbReference type="InterPro" id="IPR010752">
    <property type="entry name" value="DUF1329"/>
</dbReference>
<feature type="chain" id="PRO_5046239858" evidence="1">
    <location>
        <begin position="22"/>
        <end position="452"/>
    </location>
</feature>
<evidence type="ECO:0000256" key="1">
    <source>
        <dbReference type="SAM" id="SignalP"/>
    </source>
</evidence>
<accession>A0ABV3YTA6</accession>
<reference evidence="2 3" key="1">
    <citation type="submission" date="2024-07" db="EMBL/GenBank/DDBJ databases">
        <authorList>
            <person name="Li M."/>
        </authorList>
    </citation>
    <scope>NUCLEOTIDE SEQUENCE [LARGE SCALE GENOMIC DNA]</scope>
    <source>
        <strain evidence="2 3">25A3E</strain>
    </source>
</reference>
<organism evidence="2 3">
    <name type="scientific">Pseudomonas zhanjiangensis</name>
    <dbReference type="NCBI Taxonomy" id="3239015"/>
    <lineage>
        <taxon>Bacteria</taxon>
        <taxon>Pseudomonadati</taxon>
        <taxon>Pseudomonadota</taxon>
        <taxon>Gammaproteobacteria</taxon>
        <taxon>Pseudomonadales</taxon>
        <taxon>Pseudomonadaceae</taxon>
        <taxon>Pseudomonas</taxon>
    </lineage>
</organism>
<feature type="signal peptide" evidence="1">
    <location>
        <begin position="1"/>
        <end position="21"/>
    </location>
</feature>
<keyword evidence="3" id="KW-1185">Reference proteome</keyword>
<dbReference type="RefSeq" id="WP_369287528.1">
    <property type="nucleotide sequence ID" value="NZ_JBFTEG010000007.1"/>
</dbReference>
<dbReference type="CDD" id="cd16329">
    <property type="entry name" value="LolA_like"/>
    <property type="match status" value="1"/>
</dbReference>
<gene>
    <name evidence="2" type="ORF">AB5S05_10845</name>
</gene>
<dbReference type="Proteomes" id="UP001560296">
    <property type="component" value="Unassembled WGS sequence"/>
</dbReference>
<protein>
    <submittedName>
        <fullName evidence="2">DUF1329 domain-containing protein</fullName>
    </submittedName>
</protein>
<dbReference type="EMBL" id="JBFTEG010000007">
    <property type="protein sequence ID" value="MEX6502561.1"/>
    <property type="molecule type" value="Genomic_DNA"/>
</dbReference>
<keyword evidence="1" id="KW-0732">Signal</keyword>
<name>A0ABV3YTA6_9PSED</name>
<proteinExistence type="predicted"/>